<sequence>MGKKKSGGKSKSKKTSSDATNNNDASNSNNAGSTSVTSSSAPSSANDLKSFYNKMPPNQLESLTKIKMSDVSNLLVTLSPHYTSLYKKSLKQFSDFSATHGMDEVPCCLASGSKKKKGGVGVGVGAGGVIKWLGPLTQKECKDKNSTIVYTYNVRSEVFSAVNYEHYLPALVSHSLTAPFPLYQDSWLAIKFTNLLTHPHPTSSFELVLSGEMKLKEVRELMREEFSIKNIDEVRFKIKKKKEIVDPNSDQKLIEVEGIENGVVVIKDMGKEHKGGWFLNEEFSAKDKKDKLPSLLFKNYSASTSSSPLLSTNSSTHGFNILSLVYSHLVCRSIKKQYEAESEARKNENDLIAMMMDEEAPAEKAGKSKSQKKKEKEKQKKLEAEKKKKEEEEEKERQYKELVEKQKSKAQDAKRMKEEEEERVRLEAEERWKKREEEERMLEEERMNEMLAVSDKATMNMEKERLENLRKEEELRAMEEQARLLEEQMNMKLAVDSDSDEEDDLLAMLKAEEEEDDDGDDLLAMLKAEEAAAGGGLLNPASLGVSGLAGGDLPEPPKMTPLPLKPGELLEEEVMNSGVMGLLDDDDE</sequence>
<name>A0A9W7FKR1_9STRA</name>
<feature type="compositionally biased region" description="Basic and acidic residues" evidence="1">
    <location>
        <begin position="374"/>
        <end position="448"/>
    </location>
</feature>
<proteinExistence type="predicted"/>
<evidence type="ECO:0000256" key="1">
    <source>
        <dbReference type="SAM" id="MobiDB-lite"/>
    </source>
</evidence>
<feature type="region of interest" description="Disordered" evidence="1">
    <location>
        <begin position="1"/>
        <end position="53"/>
    </location>
</feature>
<accession>A0A9W7FKR1</accession>
<protein>
    <submittedName>
        <fullName evidence="2">Uncharacterized protein</fullName>
    </submittedName>
</protein>
<keyword evidence="3" id="KW-1185">Reference proteome</keyword>
<feature type="compositionally biased region" description="Basic residues" evidence="1">
    <location>
        <begin position="1"/>
        <end position="14"/>
    </location>
</feature>
<reference evidence="3" key="1">
    <citation type="journal article" date="2023" name="Commun. Biol.">
        <title>Genome analysis of Parmales, the sister group of diatoms, reveals the evolutionary specialization of diatoms from phago-mixotrophs to photoautotrophs.</title>
        <authorList>
            <person name="Ban H."/>
            <person name="Sato S."/>
            <person name="Yoshikawa S."/>
            <person name="Yamada K."/>
            <person name="Nakamura Y."/>
            <person name="Ichinomiya M."/>
            <person name="Sato N."/>
            <person name="Blanc-Mathieu R."/>
            <person name="Endo H."/>
            <person name="Kuwata A."/>
            <person name="Ogata H."/>
        </authorList>
    </citation>
    <scope>NUCLEOTIDE SEQUENCE [LARGE SCALE GENOMIC DNA]</scope>
    <source>
        <strain evidence="3">NIES 3699</strain>
    </source>
</reference>
<gene>
    <name evidence="2" type="ORF">TrVE_jg11239</name>
</gene>
<organism evidence="2 3">
    <name type="scientific">Triparma verrucosa</name>
    <dbReference type="NCBI Taxonomy" id="1606542"/>
    <lineage>
        <taxon>Eukaryota</taxon>
        <taxon>Sar</taxon>
        <taxon>Stramenopiles</taxon>
        <taxon>Ochrophyta</taxon>
        <taxon>Bolidophyceae</taxon>
        <taxon>Parmales</taxon>
        <taxon>Triparmaceae</taxon>
        <taxon>Triparma</taxon>
    </lineage>
</organism>
<dbReference type="EMBL" id="BRXX01000498">
    <property type="protein sequence ID" value="GMI14347.1"/>
    <property type="molecule type" value="Genomic_DNA"/>
</dbReference>
<dbReference type="Proteomes" id="UP001165160">
    <property type="component" value="Unassembled WGS sequence"/>
</dbReference>
<comment type="caution">
    <text evidence="2">The sequence shown here is derived from an EMBL/GenBank/DDBJ whole genome shotgun (WGS) entry which is preliminary data.</text>
</comment>
<evidence type="ECO:0000313" key="3">
    <source>
        <dbReference type="Proteomes" id="UP001165160"/>
    </source>
</evidence>
<dbReference type="AlphaFoldDB" id="A0A9W7FKR1"/>
<feature type="region of interest" description="Disordered" evidence="1">
    <location>
        <begin position="534"/>
        <end position="565"/>
    </location>
</feature>
<feature type="compositionally biased region" description="Low complexity" evidence="1">
    <location>
        <begin position="17"/>
        <end position="47"/>
    </location>
</feature>
<feature type="region of interest" description="Disordered" evidence="1">
    <location>
        <begin position="360"/>
        <end position="460"/>
    </location>
</feature>
<evidence type="ECO:0000313" key="2">
    <source>
        <dbReference type="EMBL" id="GMI14347.1"/>
    </source>
</evidence>
<feature type="compositionally biased region" description="Pro residues" evidence="1">
    <location>
        <begin position="554"/>
        <end position="564"/>
    </location>
</feature>